<name>A0A9X6SRZ1_BACCE</name>
<organism evidence="1 2">
    <name type="scientific">Bacillus cereus</name>
    <dbReference type="NCBI Taxonomy" id="1396"/>
    <lineage>
        <taxon>Bacteria</taxon>
        <taxon>Bacillati</taxon>
        <taxon>Bacillota</taxon>
        <taxon>Bacilli</taxon>
        <taxon>Bacillales</taxon>
        <taxon>Bacillaceae</taxon>
        <taxon>Bacillus</taxon>
        <taxon>Bacillus cereus group</taxon>
    </lineage>
</organism>
<proteinExistence type="predicted"/>
<evidence type="ECO:0000313" key="2">
    <source>
        <dbReference type="Proteomes" id="UP000219922"/>
    </source>
</evidence>
<dbReference type="AlphaFoldDB" id="A0A9X6SRZ1"/>
<dbReference type="RefSeq" id="WP_098007300.1">
    <property type="nucleotide sequence ID" value="NZ_JAWLRU010000002.1"/>
</dbReference>
<dbReference type="Proteomes" id="UP000219922">
    <property type="component" value="Unassembled WGS sequence"/>
</dbReference>
<dbReference type="EMBL" id="NVMX01000261">
    <property type="protein sequence ID" value="PDZ94105.1"/>
    <property type="molecule type" value="Genomic_DNA"/>
</dbReference>
<accession>A0A9X6SRZ1</accession>
<protein>
    <submittedName>
        <fullName evidence="1">Uncharacterized protein</fullName>
    </submittedName>
</protein>
<reference evidence="1 2" key="1">
    <citation type="submission" date="2017-09" db="EMBL/GenBank/DDBJ databases">
        <title>Large-scale bioinformatics analysis of Bacillus genomes uncovers conserved roles of natural products in bacterial physiology.</title>
        <authorList>
            <consortium name="Agbiome Team Llc"/>
            <person name="Bleich R.M."/>
            <person name="Grubbs K.J."/>
            <person name="Santa Maria K.C."/>
            <person name="Allen S.E."/>
            <person name="Farag S."/>
            <person name="Shank E.A."/>
            <person name="Bowers A."/>
        </authorList>
    </citation>
    <scope>NUCLEOTIDE SEQUENCE [LARGE SCALE GENOMIC DNA]</scope>
    <source>
        <strain evidence="1 2">AFS092789</strain>
    </source>
</reference>
<evidence type="ECO:0000313" key="1">
    <source>
        <dbReference type="EMBL" id="PDZ94105.1"/>
    </source>
</evidence>
<comment type="caution">
    <text evidence="1">The sequence shown here is derived from an EMBL/GenBank/DDBJ whole genome shotgun (WGS) entry which is preliminary data.</text>
</comment>
<sequence length="84" mass="9676">MNQLELVVSFIEMMKEVKGVRINEAENMAEIYAIEEVYYLHAIVKTDKTMYVISVEGGKLLNDTILESTDVIDFFTKRKSRLAV</sequence>
<gene>
    <name evidence="1" type="ORF">CON36_35550</name>
</gene>